<evidence type="ECO:0000313" key="2">
    <source>
        <dbReference type="Proteomes" id="UP001140096"/>
    </source>
</evidence>
<feature type="non-terminal residue" evidence="1">
    <location>
        <position position="483"/>
    </location>
</feature>
<organism evidence="1 2">
    <name type="scientific">Coemansia furcata</name>
    <dbReference type="NCBI Taxonomy" id="417177"/>
    <lineage>
        <taxon>Eukaryota</taxon>
        <taxon>Fungi</taxon>
        <taxon>Fungi incertae sedis</taxon>
        <taxon>Zoopagomycota</taxon>
        <taxon>Kickxellomycotina</taxon>
        <taxon>Kickxellomycetes</taxon>
        <taxon>Kickxellales</taxon>
        <taxon>Kickxellaceae</taxon>
        <taxon>Coemansia</taxon>
    </lineage>
</organism>
<evidence type="ECO:0000313" key="1">
    <source>
        <dbReference type="EMBL" id="KAJ2796999.1"/>
    </source>
</evidence>
<protein>
    <submittedName>
        <fullName evidence="1">Serine/threonine-protein kinase</fullName>
        <ecNumber evidence="1">2.7.11.1</ecNumber>
    </submittedName>
</protein>
<comment type="caution">
    <text evidence="1">The sequence shown here is derived from an EMBL/GenBank/DDBJ whole genome shotgun (WGS) entry which is preliminary data.</text>
</comment>
<gene>
    <name evidence="1" type="primary">VPS15_2</name>
    <name evidence="1" type="ORF">H4S07_006056</name>
</gene>
<keyword evidence="1" id="KW-0808">Transferase</keyword>
<keyword evidence="1" id="KW-0418">Kinase</keyword>
<accession>A0ACC1KXV1</accession>
<keyword evidence="2" id="KW-1185">Reference proteome</keyword>
<proteinExistence type="predicted"/>
<reference evidence="1" key="1">
    <citation type="submission" date="2022-07" db="EMBL/GenBank/DDBJ databases">
        <title>Phylogenomic reconstructions and comparative analyses of Kickxellomycotina fungi.</title>
        <authorList>
            <person name="Reynolds N.K."/>
            <person name="Stajich J.E."/>
            <person name="Barry K."/>
            <person name="Grigoriev I.V."/>
            <person name="Crous P."/>
            <person name="Smith M.E."/>
        </authorList>
    </citation>
    <scope>NUCLEOTIDE SEQUENCE</scope>
    <source>
        <strain evidence="1">CBS 102833</strain>
    </source>
</reference>
<dbReference type="Proteomes" id="UP001140096">
    <property type="component" value="Unassembled WGS sequence"/>
</dbReference>
<dbReference type="EC" id="2.7.11.1" evidence="1"/>
<name>A0ACC1KXV1_9FUNG</name>
<sequence>MRAIVSRLSFDEAEVKHVLLCSFPQLYERGMQSLSHIITYLNDRDCWFLRAAFFDVVFAASGQISRHASREYIVPLINLGDQEVFVVISALRALVRLVPQMSAAMLWDKLVEVQAACRAPGLRIAAKEFTDLAISNARLPMAADVARLALDIAKANSPESPVTMPNARLNGGDDERVVQLREIGAELRTVFLTAVQDPWAEGESAGDGSGSSSSSAMLSSFLRKKSLELESSPAAVTGQALEGWRPHGTLVGEVTEHTEAVTCLVAAQGGVFVSGSDDGTVRVFDGAAFRKSAVIRSVAVHAQGGRITGLAFSAALDCVASTSDSGTLHVLRVWRSGLRVLGTARLARGEHATCVGFAGAVVVVATSQSRVVFFDAVGLAQQDAVQLPPTHGRPTSVGTSPAWAFAVVGTSSGACMLVDVRFRVAVRAYRHVLGHAVTGLAAHSDDSVLVGTAAGDVCVLSLRTGRWPTCVSARSLHDLKGNA</sequence>
<dbReference type="EMBL" id="JANBUP010003362">
    <property type="protein sequence ID" value="KAJ2796999.1"/>
    <property type="molecule type" value="Genomic_DNA"/>
</dbReference>